<dbReference type="Proteomes" id="UP000199093">
    <property type="component" value="Unassembled WGS sequence"/>
</dbReference>
<feature type="compositionally biased region" description="Low complexity" evidence="1">
    <location>
        <begin position="63"/>
        <end position="78"/>
    </location>
</feature>
<accession>A0A1G8VEB4</accession>
<dbReference type="EMBL" id="FNEJ01000086">
    <property type="protein sequence ID" value="SDJ63470.1"/>
    <property type="molecule type" value="Genomic_DNA"/>
</dbReference>
<proteinExistence type="predicted"/>
<evidence type="ECO:0000256" key="1">
    <source>
        <dbReference type="SAM" id="MobiDB-lite"/>
    </source>
</evidence>
<feature type="compositionally biased region" description="Low complexity" evidence="1">
    <location>
        <begin position="86"/>
        <end position="121"/>
    </location>
</feature>
<dbReference type="STRING" id="555512.SAMN04487993_10861"/>
<reference evidence="2 3" key="1">
    <citation type="submission" date="2016-10" db="EMBL/GenBank/DDBJ databases">
        <authorList>
            <person name="de Groot N.N."/>
        </authorList>
    </citation>
    <scope>NUCLEOTIDE SEQUENCE [LARGE SCALE GENOMIC DNA]</scope>
    <source>
        <strain evidence="2 3">DSM 26424</strain>
    </source>
</reference>
<sequence>MMTAAFTYQLGPSARRTLPAGWSGMVPAAIATRLEAEKAGARVTLEEEGDAVTTKPLKPAATSAVDAKPSASAAPADSATRDQVRASQSPAIAAATSAAAPAAAEPGSPAAPAAPEAGGASDPTSGGTADPSDSTGA</sequence>
<evidence type="ECO:0000313" key="3">
    <source>
        <dbReference type="Proteomes" id="UP000199093"/>
    </source>
</evidence>
<feature type="region of interest" description="Disordered" evidence="1">
    <location>
        <begin position="41"/>
        <end position="137"/>
    </location>
</feature>
<dbReference type="AlphaFoldDB" id="A0A1G8VEB4"/>
<organism evidence="2 3">
    <name type="scientific">Salipiger marinus</name>
    <dbReference type="NCBI Taxonomy" id="555512"/>
    <lineage>
        <taxon>Bacteria</taxon>
        <taxon>Pseudomonadati</taxon>
        <taxon>Pseudomonadota</taxon>
        <taxon>Alphaproteobacteria</taxon>
        <taxon>Rhodobacterales</taxon>
        <taxon>Roseobacteraceae</taxon>
        <taxon>Salipiger</taxon>
    </lineage>
</organism>
<keyword evidence="3" id="KW-1185">Reference proteome</keyword>
<gene>
    <name evidence="2" type="ORF">SAMN04487993_10861</name>
</gene>
<feature type="compositionally biased region" description="Polar residues" evidence="1">
    <location>
        <begin position="122"/>
        <end position="137"/>
    </location>
</feature>
<name>A0A1G8VEB4_9RHOB</name>
<protein>
    <submittedName>
        <fullName evidence="2">Uncharacterized protein</fullName>
    </submittedName>
</protein>
<dbReference type="RefSeq" id="WP_089852603.1">
    <property type="nucleotide sequence ID" value="NZ_FNEJ01000086.1"/>
</dbReference>
<evidence type="ECO:0000313" key="2">
    <source>
        <dbReference type="EMBL" id="SDJ63470.1"/>
    </source>
</evidence>